<feature type="transmembrane region" description="Helical" evidence="11">
    <location>
        <begin position="160"/>
        <end position="177"/>
    </location>
</feature>
<keyword evidence="9" id="KW-0325">Glycoprotein</keyword>
<dbReference type="OrthoDB" id="18170at2759"/>
<dbReference type="Pfam" id="PF01040">
    <property type="entry name" value="UbiA"/>
    <property type="match status" value="1"/>
</dbReference>
<comment type="subcellular location">
    <subcellularLocation>
        <location evidence="2">Membrane</location>
        <topology evidence="2">Multi-pass membrane protein</topology>
    </subcellularLocation>
</comment>
<comment type="caution">
    <text evidence="12">The sequence shown here is derived from an EMBL/GenBank/DDBJ whole genome shotgun (WGS) entry which is preliminary data.</text>
</comment>
<evidence type="ECO:0000256" key="10">
    <source>
        <dbReference type="ARBA" id="ARBA00075214"/>
    </source>
</evidence>
<feature type="transmembrane region" description="Helical" evidence="11">
    <location>
        <begin position="189"/>
        <end position="207"/>
    </location>
</feature>
<evidence type="ECO:0000256" key="1">
    <source>
        <dbReference type="ARBA" id="ARBA00001946"/>
    </source>
</evidence>
<dbReference type="InterPro" id="IPR039653">
    <property type="entry name" value="Prenyltransferase"/>
</dbReference>
<organism evidence="12 13">
    <name type="scientific">Xylaria hypoxylon</name>
    <dbReference type="NCBI Taxonomy" id="37992"/>
    <lineage>
        <taxon>Eukaryota</taxon>
        <taxon>Fungi</taxon>
        <taxon>Dikarya</taxon>
        <taxon>Ascomycota</taxon>
        <taxon>Pezizomycotina</taxon>
        <taxon>Sordariomycetes</taxon>
        <taxon>Xylariomycetidae</taxon>
        <taxon>Xylariales</taxon>
        <taxon>Xylariaceae</taxon>
        <taxon>Xylaria</taxon>
    </lineage>
</organism>
<gene>
    <name evidence="12" type="ORF">E0Z10_g1855</name>
</gene>
<dbReference type="Gene3D" id="1.20.120.1780">
    <property type="entry name" value="UbiA prenyltransferase"/>
    <property type="match status" value="1"/>
</dbReference>
<feature type="transmembrane region" description="Helical" evidence="11">
    <location>
        <begin position="134"/>
        <end position="151"/>
    </location>
</feature>
<proteinExistence type="inferred from homology"/>
<evidence type="ECO:0000313" key="12">
    <source>
        <dbReference type="EMBL" id="TGJ86894.1"/>
    </source>
</evidence>
<evidence type="ECO:0000256" key="3">
    <source>
        <dbReference type="ARBA" id="ARBA00004721"/>
    </source>
</evidence>
<dbReference type="EMBL" id="SKBN01000021">
    <property type="protein sequence ID" value="TGJ86894.1"/>
    <property type="molecule type" value="Genomic_DNA"/>
</dbReference>
<keyword evidence="8 11" id="KW-0472">Membrane</keyword>
<accession>A0A4Z0YS79</accession>
<evidence type="ECO:0000256" key="8">
    <source>
        <dbReference type="ARBA" id="ARBA00023136"/>
    </source>
</evidence>
<dbReference type="STRING" id="37992.A0A4Z0YS79"/>
<keyword evidence="5" id="KW-0808">Transferase</keyword>
<dbReference type="FunFam" id="1.10.357.140:FF:000008">
    <property type="entry name" value="4-hydroxybenzoate octaprenyltransferase"/>
    <property type="match status" value="1"/>
</dbReference>
<comment type="similarity">
    <text evidence="4">Belongs to the UbiA prenyltransferase family.</text>
</comment>
<comment type="cofactor">
    <cofactor evidence="1">
        <name>Mg(2+)</name>
        <dbReference type="ChEBI" id="CHEBI:18420"/>
    </cofactor>
</comment>
<dbReference type="CDD" id="cd13959">
    <property type="entry name" value="PT_UbiA_COQ2"/>
    <property type="match status" value="1"/>
</dbReference>
<dbReference type="PANTHER" id="PTHR11048">
    <property type="entry name" value="PRENYLTRANSFERASES"/>
    <property type="match status" value="1"/>
</dbReference>
<dbReference type="InterPro" id="IPR044878">
    <property type="entry name" value="UbiA_sf"/>
</dbReference>
<protein>
    <recommendedName>
        <fullName evidence="10">Diterpenoid pyrone biosynthesis cluster protein C</fullName>
    </recommendedName>
</protein>
<sequence>MSVKAGKKASSPIPQRNTLRGVWELARFHTRESWLCWYPSIWGACIAASSQNVVLDPYAFLKVIFGIWVSVTVSHAAFCTFNDICDQNLDVHVERCKTRPLPSGMISNRNAVLAFLLWMPVTVWVTNATLGDKAVIAFVPIWILSFVYPFMKRLIPFPQVVLGATIGAAVFPGWVAITQRLDDVGEAVPLFWATAVWVVYFDVIYATQDSPDDEKIGVKSLAIFMAKHMTTFLSVLAILQVALFAQAARQAHSSLIFWIFGVCVWALNMPWHLLSLDISDRKSGGRVFKANIKLGLYMTGVSIAELIVNRVRLS</sequence>
<keyword evidence="13" id="KW-1185">Reference proteome</keyword>
<dbReference type="InterPro" id="IPR000537">
    <property type="entry name" value="UbiA_prenyltransferase"/>
</dbReference>
<evidence type="ECO:0000256" key="7">
    <source>
        <dbReference type="ARBA" id="ARBA00022989"/>
    </source>
</evidence>
<keyword evidence="6 11" id="KW-0812">Transmembrane</keyword>
<comment type="pathway">
    <text evidence="3">Secondary metabolite biosynthesis; terpenoid biosynthesis.</text>
</comment>
<feature type="transmembrane region" description="Helical" evidence="11">
    <location>
        <begin position="294"/>
        <end position="311"/>
    </location>
</feature>
<evidence type="ECO:0000256" key="4">
    <source>
        <dbReference type="ARBA" id="ARBA00005985"/>
    </source>
</evidence>
<feature type="transmembrane region" description="Helical" evidence="11">
    <location>
        <begin position="228"/>
        <end position="249"/>
    </location>
</feature>
<dbReference type="Proteomes" id="UP000297716">
    <property type="component" value="Unassembled WGS sequence"/>
</dbReference>
<evidence type="ECO:0000256" key="2">
    <source>
        <dbReference type="ARBA" id="ARBA00004141"/>
    </source>
</evidence>
<dbReference type="PANTHER" id="PTHR11048:SF28">
    <property type="entry name" value="4-HYDROXYBENZOATE POLYPRENYLTRANSFERASE, MITOCHONDRIAL"/>
    <property type="match status" value="1"/>
</dbReference>
<name>A0A4Z0YS79_9PEZI</name>
<evidence type="ECO:0000256" key="11">
    <source>
        <dbReference type="SAM" id="Phobius"/>
    </source>
</evidence>
<keyword evidence="7 11" id="KW-1133">Transmembrane helix</keyword>
<evidence type="ECO:0000256" key="9">
    <source>
        <dbReference type="ARBA" id="ARBA00023180"/>
    </source>
</evidence>
<dbReference type="GO" id="GO:0016765">
    <property type="term" value="F:transferase activity, transferring alkyl or aryl (other than methyl) groups"/>
    <property type="evidence" value="ECO:0007669"/>
    <property type="project" value="InterPro"/>
</dbReference>
<evidence type="ECO:0000256" key="6">
    <source>
        <dbReference type="ARBA" id="ARBA00022692"/>
    </source>
</evidence>
<dbReference type="FunFam" id="1.20.120.1780:FF:000001">
    <property type="entry name" value="4-hydroxybenzoate octaprenyltransferase"/>
    <property type="match status" value="1"/>
</dbReference>
<feature type="transmembrane region" description="Helical" evidence="11">
    <location>
        <begin position="111"/>
        <end position="128"/>
    </location>
</feature>
<evidence type="ECO:0000256" key="5">
    <source>
        <dbReference type="ARBA" id="ARBA00022679"/>
    </source>
</evidence>
<feature type="transmembrane region" description="Helical" evidence="11">
    <location>
        <begin position="255"/>
        <end position="274"/>
    </location>
</feature>
<reference evidence="12 13" key="1">
    <citation type="submission" date="2019-03" db="EMBL/GenBank/DDBJ databases">
        <title>Draft genome sequence of Xylaria hypoxylon DSM 108379, a ubiquitous saprotrophic-parasitic fungi on hardwood.</title>
        <authorList>
            <person name="Buettner E."/>
            <person name="Leonhardt S."/>
            <person name="Gebauer A.M."/>
            <person name="Liers C."/>
            <person name="Hofrichter M."/>
            <person name="Kellner H."/>
        </authorList>
    </citation>
    <scope>NUCLEOTIDE SEQUENCE [LARGE SCALE GENOMIC DNA]</scope>
    <source>
        <strain evidence="12 13">DSM 108379</strain>
    </source>
</reference>
<dbReference type="AlphaFoldDB" id="A0A4Z0YS79"/>
<dbReference type="Gene3D" id="1.10.357.140">
    <property type="entry name" value="UbiA prenyltransferase"/>
    <property type="match status" value="1"/>
</dbReference>
<evidence type="ECO:0000313" key="13">
    <source>
        <dbReference type="Proteomes" id="UP000297716"/>
    </source>
</evidence>
<dbReference type="GO" id="GO:0005886">
    <property type="term" value="C:plasma membrane"/>
    <property type="evidence" value="ECO:0007669"/>
    <property type="project" value="TreeGrafter"/>
</dbReference>